<evidence type="ECO:0000256" key="3">
    <source>
        <dbReference type="ARBA" id="ARBA00022475"/>
    </source>
</evidence>
<keyword evidence="7 9" id="KW-0067">ATP-binding</keyword>
<dbReference type="PANTHER" id="PTHR12865">
    <property type="entry name" value="PHOSPHATIDYLINOSITOL 4-KINASE TYPE-II"/>
    <property type="match status" value="1"/>
</dbReference>
<feature type="domain" description="PI3K/PI4K catalytic" evidence="10">
    <location>
        <begin position="48"/>
        <end position="347"/>
    </location>
</feature>
<dbReference type="GO" id="GO:0005524">
    <property type="term" value="F:ATP binding"/>
    <property type="evidence" value="ECO:0007669"/>
    <property type="project" value="UniProtKB-UniRule"/>
</dbReference>
<dbReference type="PANTHER" id="PTHR12865:SF5">
    <property type="entry name" value="PHOSPHATIDYLINOSITOL 4-KINASE TYPE 2"/>
    <property type="match status" value="1"/>
</dbReference>
<dbReference type="PROSITE" id="PS50290">
    <property type="entry name" value="PI3_4_KINASE_3"/>
    <property type="match status" value="1"/>
</dbReference>
<keyword evidence="8 9" id="KW-0472">Membrane</keyword>
<dbReference type="EC" id="2.7.1.67" evidence="9"/>
<keyword evidence="3" id="KW-1003">Cell membrane</keyword>
<evidence type="ECO:0000256" key="1">
    <source>
        <dbReference type="ARBA" id="ARBA00004236"/>
    </source>
</evidence>
<evidence type="ECO:0000256" key="8">
    <source>
        <dbReference type="ARBA" id="ARBA00023136"/>
    </source>
</evidence>
<dbReference type="InterPro" id="IPR000403">
    <property type="entry name" value="PI3/4_kinase_cat_dom"/>
</dbReference>
<dbReference type="GO" id="GO:0005768">
    <property type="term" value="C:endosome"/>
    <property type="evidence" value="ECO:0007669"/>
    <property type="project" value="TreeGrafter"/>
</dbReference>
<keyword evidence="4 9" id="KW-0808">Transferase</keyword>
<evidence type="ECO:0000256" key="5">
    <source>
        <dbReference type="ARBA" id="ARBA00022741"/>
    </source>
</evidence>
<dbReference type="Proteomes" id="UP000887569">
    <property type="component" value="Unplaced"/>
</dbReference>
<evidence type="ECO:0000256" key="2">
    <source>
        <dbReference type="ARBA" id="ARBA00008941"/>
    </source>
</evidence>
<dbReference type="Gene3D" id="1.10.1070.20">
    <property type="match status" value="1"/>
</dbReference>
<dbReference type="GO" id="GO:0046854">
    <property type="term" value="P:phosphatidylinositol phosphate biosynthetic process"/>
    <property type="evidence" value="ECO:0007669"/>
    <property type="project" value="UniProtKB-UniRule"/>
</dbReference>
<evidence type="ECO:0000313" key="12">
    <source>
        <dbReference type="WBParaSite" id="PgB17_g039_t01"/>
    </source>
</evidence>
<keyword evidence="11" id="KW-1185">Reference proteome</keyword>
<dbReference type="AlphaFoldDB" id="A0A914ZS70"/>
<dbReference type="GO" id="GO:0005802">
    <property type="term" value="C:trans-Golgi network"/>
    <property type="evidence" value="ECO:0007669"/>
    <property type="project" value="TreeGrafter"/>
</dbReference>
<comment type="catalytic activity">
    <reaction evidence="9">
        <text>a 1,2-diacyl-sn-glycero-3-phospho-(1D-myo-inositol) + ATP = a 1,2-diacyl-sn-glycero-3-phospho-(1D-myo-inositol 4-phosphate) + ADP + H(+)</text>
        <dbReference type="Rhea" id="RHEA:19877"/>
        <dbReference type="ChEBI" id="CHEBI:15378"/>
        <dbReference type="ChEBI" id="CHEBI:30616"/>
        <dbReference type="ChEBI" id="CHEBI:57880"/>
        <dbReference type="ChEBI" id="CHEBI:58178"/>
        <dbReference type="ChEBI" id="CHEBI:456216"/>
        <dbReference type="EC" id="2.7.1.67"/>
    </reaction>
</comment>
<keyword evidence="6 9" id="KW-0418">Kinase</keyword>
<evidence type="ECO:0000256" key="9">
    <source>
        <dbReference type="RuleBase" id="RU367084"/>
    </source>
</evidence>
<evidence type="ECO:0000256" key="4">
    <source>
        <dbReference type="ARBA" id="ARBA00022679"/>
    </source>
</evidence>
<dbReference type="GO" id="GO:0005765">
    <property type="term" value="C:lysosomal membrane"/>
    <property type="evidence" value="ECO:0007669"/>
    <property type="project" value="TreeGrafter"/>
</dbReference>
<dbReference type="GO" id="GO:0005886">
    <property type="term" value="C:plasma membrane"/>
    <property type="evidence" value="ECO:0007669"/>
    <property type="project" value="UniProtKB-SubCell"/>
</dbReference>
<name>A0A914ZS70_PARUN</name>
<evidence type="ECO:0000256" key="6">
    <source>
        <dbReference type="ARBA" id="ARBA00022777"/>
    </source>
</evidence>
<evidence type="ECO:0000313" key="11">
    <source>
        <dbReference type="Proteomes" id="UP000887569"/>
    </source>
</evidence>
<dbReference type="GO" id="GO:0004430">
    <property type="term" value="F:1-phosphatidylinositol 4-kinase activity"/>
    <property type="evidence" value="ECO:0007669"/>
    <property type="project" value="UniProtKB-UniRule"/>
</dbReference>
<sequence length="375" mass="43244">MKSERDVIVWHTLPHLEHESAIEMLSVNANDEDFIELLNETQQAIDAGINPVLITTGSSGSYYVRDKDGRNIGVFKPKDEEPFAEHNPKWPKYFQRFLCFCCFGRACLIPKSGFLSEAGASLVDQRFQLQIVPKTRIIRMSAPTFFYPKRLCGSEEIRSKIGSYQVFVHGYKPAIEVATDWAMDSPKCSLSEDEQRRFLYLFQKMCVLDYVIRNTDRNNDNWLIKYVPGSVLELAAIDHGLAFPVKHPETATRLRPFPFGWTFLPIARKSWDESLRKQLLELLSPLFVHRLCSDVKKLFICGGDNNRFLIENQMDVMRGQIWNLRLSLLAKESPADMVKRDLVVVTTKYRGRPQSNEWDDCFRANPPDYQGRGCC</sequence>
<accession>A0A914ZS70</accession>
<dbReference type="WBParaSite" id="PgB17_g039_t01">
    <property type="protein sequence ID" value="PgB17_g039_t01"/>
    <property type="gene ID" value="PgB17_g039"/>
</dbReference>
<comment type="subcellular location">
    <subcellularLocation>
        <location evidence="1">Cell membrane</location>
    </subcellularLocation>
    <subcellularLocation>
        <location evidence="9">Membrane</location>
        <topology evidence="9">Peripheral membrane protein</topology>
    </subcellularLocation>
</comment>
<organism evidence="11 12">
    <name type="scientific">Parascaris univalens</name>
    <name type="common">Nematode worm</name>
    <dbReference type="NCBI Taxonomy" id="6257"/>
    <lineage>
        <taxon>Eukaryota</taxon>
        <taxon>Metazoa</taxon>
        <taxon>Ecdysozoa</taxon>
        <taxon>Nematoda</taxon>
        <taxon>Chromadorea</taxon>
        <taxon>Rhabditida</taxon>
        <taxon>Spirurina</taxon>
        <taxon>Ascaridomorpha</taxon>
        <taxon>Ascaridoidea</taxon>
        <taxon>Ascarididae</taxon>
        <taxon>Parascaris</taxon>
    </lineage>
</organism>
<dbReference type="Pfam" id="PF00454">
    <property type="entry name" value="PI3_PI4_kinase"/>
    <property type="match status" value="1"/>
</dbReference>
<evidence type="ECO:0000256" key="7">
    <source>
        <dbReference type="ARBA" id="ARBA00022840"/>
    </source>
</evidence>
<dbReference type="GO" id="GO:0007032">
    <property type="term" value="P:endosome organization"/>
    <property type="evidence" value="ECO:0007669"/>
    <property type="project" value="TreeGrafter"/>
</dbReference>
<proteinExistence type="inferred from homology"/>
<keyword evidence="5 9" id="KW-0547">Nucleotide-binding</keyword>
<comment type="similarity">
    <text evidence="2 9">Belongs to the PI3/PI4-kinase family. Type II PI4K subfamily.</text>
</comment>
<dbReference type="InterPro" id="IPR039756">
    <property type="entry name" value="Lsb6/PI4K2"/>
</dbReference>
<reference evidence="12" key="1">
    <citation type="submission" date="2022-11" db="UniProtKB">
        <authorList>
            <consortium name="WormBaseParasite"/>
        </authorList>
    </citation>
    <scope>IDENTIFICATION</scope>
</reference>
<protein>
    <recommendedName>
        <fullName evidence="9">Phosphatidylinositol 4-kinase type 2</fullName>
        <ecNumber evidence="9">2.7.1.67</ecNumber>
    </recommendedName>
</protein>
<dbReference type="GO" id="GO:0007030">
    <property type="term" value="P:Golgi organization"/>
    <property type="evidence" value="ECO:0007669"/>
    <property type="project" value="TreeGrafter"/>
</dbReference>
<evidence type="ECO:0000259" key="10">
    <source>
        <dbReference type="PROSITE" id="PS50290"/>
    </source>
</evidence>